<gene>
    <name evidence="2" type="ORF">DFH07DRAFT_547713</name>
</gene>
<evidence type="ECO:0000256" key="1">
    <source>
        <dbReference type="SAM" id="SignalP"/>
    </source>
</evidence>
<protein>
    <recommendedName>
        <fullName evidence="4">Secreted protein</fullName>
    </recommendedName>
</protein>
<organism evidence="2 3">
    <name type="scientific">Mycena maculata</name>
    <dbReference type="NCBI Taxonomy" id="230809"/>
    <lineage>
        <taxon>Eukaryota</taxon>
        <taxon>Fungi</taxon>
        <taxon>Dikarya</taxon>
        <taxon>Basidiomycota</taxon>
        <taxon>Agaricomycotina</taxon>
        <taxon>Agaricomycetes</taxon>
        <taxon>Agaricomycetidae</taxon>
        <taxon>Agaricales</taxon>
        <taxon>Marasmiineae</taxon>
        <taxon>Mycenaceae</taxon>
        <taxon>Mycena</taxon>
    </lineage>
</organism>
<dbReference type="EMBL" id="JARJLG010000082">
    <property type="protein sequence ID" value="KAJ7750436.1"/>
    <property type="molecule type" value="Genomic_DNA"/>
</dbReference>
<keyword evidence="1" id="KW-0732">Signal</keyword>
<evidence type="ECO:0000313" key="2">
    <source>
        <dbReference type="EMBL" id="KAJ7750436.1"/>
    </source>
</evidence>
<dbReference type="AlphaFoldDB" id="A0AAD7N8Q3"/>
<evidence type="ECO:0000313" key="3">
    <source>
        <dbReference type="Proteomes" id="UP001215280"/>
    </source>
</evidence>
<evidence type="ECO:0008006" key="4">
    <source>
        <dbReference type="Google" id="ProtNLM"/>
    </source>
</evidence>
<sequence length="110" mass="11871">MSVPRGMSSACLRHICLITLICFNSTETCIPLSVGLLTLIGPTAFRAPAVRAAQSTSPVILSKVWNGVKFCRSKHTPSCIAAMMSIFLVFDLSCHFSAAPGPPHVRLRTR</sequence>
<proteinExistence type="predicted"/>
<comment type="caution">
    <text evidence="2">The sequence shown here is derived from an EMBL/GenBank/DDBJ whole genome shotgun (WGS) entry which is preliminary data.</text>
</comment>
<feature type="signal peptide" evidence="1">
    <location>
        <begin position="1"/>
        <end position="28"/>
    </location>
</feature>
<name>A0AAD7N8Q3_9AGAR</name>
<keyword evidence="3" id="KW-1185">Reference proteome</keyword>
<feature type="chain" id="PRO_5042074774" description="Secreted protein" evidence="1">
    <location>
        <begin position="29"/>
        <end position="110"/>
    </location>
</feature>
<dbReference type="Proteomes" id="UP001215280">
    <property type="component" value="Unassembled WGS sequence"/>
</dbReference>
<reference evidence="2" key="1">
    <citation type="submission" date="2023-03" db="EMBL/GenBank/DDBJ databases">
        <title>Massive genome expansion in bonnet fungi (Mycena s.s.) driven by repeated elements and novel gene families across ecological guilds.</title>
        <authorList>
            <consortium name="Lawrence Berkeley National Laboratory"/>
            <person name="Harder C.B."/>
            <person name="Miyauchi S."/>
            <person name="Viragh M."/>
            <person name="Kuo A."/>
            <person name="Thoen E."/>
            <person name="Andreopoulos B."/>
            <person name="Lu D."/>
            <person name="Skrede I."/>
            <person name="Drula E."/>
            <person name="Henrissat B."/>
            <person name="Morin E."/>
            <person name="Kohler A."/>
            <person name="Barry K."/>
            <person name="LaButti K."/>
            <person name="Morin E."/>
            <person name="Salamov A."/>
            <person name="Lipzen A."/>
            <person name="Mereny Z."/>
            <person name="Hegedus B."/>
            <person name="Baldrian P."/>
            <person name="Stursova M."/>
            <person name="Weitz H."/>
            <person name="Taylor A."/>
            <person name="Grigoriev I.V."/>
            <person name="Nagy L.G."/>
            <person name="Martin F."/>
            <person name="Kauserud H."/>
        </authorList>
    </citation>
    <scope>NUCLEOTIDE SEQUENCE</scope>
    <source>
        <strain evidence="2">CBHHK188m</strain>
    </source>
</reference>
<accession>A0AAD7N8Q3</accession>